<dbReference type="GO" id="GO:0031298">
    <property type="term" value="C:replication fork protection complex"/>
    <property type="evidence" value="ECO:0007669"/>
    <property type="project" value="TreeGrafter"/>
</dbReference>
<dbReference type="InParanoid" id="A0A6L2PQG3"/>
<feature type="compositionally biased region" description="Acidic residues" evidence="2">
    <location>
        <begin position="291"/>
        <end position="307"/>
    </location>
</feature>
<feature type="domain" description="Timeless C-terminal" evidence="3">
    <location>
        <begin position="358"/>
        <end position="443"/>
    </location>
</feature>
<sequence length="671" mass="75665">MLCSLSGMMTYVVFRFAHHRVVQACSLLLKQFEKNLPHTNHCIAKMLHRIAWDCKFPSMLFQVSLFRTFQRILDSKLEKDKELAKFAVFIVRKFTEVATSNSKVYMELLFWKTPRDAYDIEQGYGSYQEMTQSSKKAWSEEEEEELRRLYQEFTNKAELEGGTNGGDMVDWILQNLINTSRSHRGVKKKLQELGYSVLTKSGRKSGNVRPPKVWAEEEELQLRELYEEFKIANDPLGCIIDRLKIHRPKQRVIEKLLEMGLIQDRKELRKKRVKKSKHKAFPDASGWESAASDESDSVEESDSDSDSDGGAANVMPAARITHPQQKQQCGTKRHKKRAVTRKKQTPKQYSSAELISLLNEVIAAGMTEALRWVSSSLEEVADDKEADEEEDSIPLVPLSEEATTAMEDTQFLKLLASLGLCPPSDEQEAYWRIPGSLSLQDLKKRVEVIGKALDGSLIAQDNSEGVVEYTGNHQDGNLNVSSCTDSEETEISKKYGMKKKTQNGKKDSTSDSKNKGPTRKGTKGTWIDSDSDIQEICHSSLARTVENAGLESSISSTATGKVKSVILDSDFETNERSLTGRSSRNVLLDSNSENEDMEVGPQENKYRSKRVLSGSDSDSDGTSHCKRSRAIFSVDTNTMGTELQHLHEETNGGIYVQKHTRRIIVSDEEDD</sequence>
<dbReference type="GO" id="GO:0009649">
    <property type="term" value="P:entrainment of circadian clock"/>
    <property type="evidence" value="ECO:0007669"/>
    <property type="project" value="TreeGrafter"/>
</dbReference>
<keyword evidence="5" id="KW-1185">Reference proteome</keyword>
<comment type="similarity">
    <text evidence="1">Belongs to the timeless family.</text>
</comment>
<dbReference type="OrthoDB" id="310853at2759"/>
<feature type="compositionally biased region" description="Basic residues" evidence="2">
    <location>
        <begin position="269"/>
        <end position="279"/>
    </location>
</feature>
<dbReference type="PANTHER" id="PTHR22940">
    <property type="entry name" value="TIMEOUT/TIMELESS-2"/>
    <property type="match status" value="1"/>
</dbReference>
<evidence type="ECO:0000313" key="4">
    <source>
        <dbReference type="EMBL" id="GFG32725.1"/>
    </source>
</evidence>
<dbReference type="PANTHER" id="PTHR22940:SF4">
    <property type="entry name" value="PROTEIN TIMELESS HOMOLOG"/>
    <property type="match status" value="1"/>
</dbReference>
<feature type="compositionally biased region" description="Low complexity" evidence="2">
    <location>
        <begin position="613"/>
        <end position="622"/>
    </location>
</feature>
<accession>A0A6L2PQG3</accession>
<reference evidence="5" key="1">
    <citation type="submission" date="2020-01" db="EMBL/GenBank/DDBJ databases">
        <title>Draft genome sequence of the Termite Coptotermes fromosanus.</title>
        <authorList>
            <person name="Itakura S."/>
            <person name="Yosikawa Y."/>
            <person name="Umezawa K."/>
        </authorList>
    </citation>
    <scope>NUCLEOTIDE SEQUENCE [LARGE SCALE GENOMIC DNA]</scope>
</reference>
<dbReference type="EMBL" id="BLKM01008175">
    <property type="protein sequence ID" value="GFG32725.1"/>
    <property type="molecule type" value="Genomic_DNA"/>
</dbReference>
<dbReference type="Proteomes" id="UP000502823">
    <property type="component" value="Unassembled WGS sequence"/>
</dbReference>
<dbReference type="GO" id="GO:0000076">
    <property type="term" value="P:DNA replication checkpoint signaling"/>
    <property type="evidence" value="ECO:0007669"/>
    <property type="project" value="TreeGrafter"/>
</dbReference>
<evidence type="ECO:0000256" key="1">
    <source>
        <dbReference type="ARBA" id="ARBA00008174"/>
    </source>
</evidence>
<dbReference type="Pfam" id="PF05029">
    <property type="entry name" value="TIMELESS_C"/>
    <property type="match status" value="1"/>
</dbReference>
<name>A0A6L2PQG3_COPFO</name>
<protein>
    <recommendedName>
        <fullName evidence="3">Timeless C-terminal domain-containing protein</fullName>
    </recommendedName>
</protein>
<dbReference type="Pfam" id="PF26019">
    <property type="entry name" value="HTH_TIMELESS"/>
    <property type="match status" value="2"/>
</dbReference>
<proteinExistence type="inferred from homology"/>
<feature type="compositionally biased region" description="Basic and acidic residues" evidence="2">
    <location>
        <begin position="504"/>
        <end position="514"/>
    </location>
</feature>
<feature type="region of interest" description="Disordered" evidence="2">
    <location>
        <begin position="468"/>
        <end position="527"/>
    </location>
</feature>
<dbReference type="GO" id="GO:0043111">
    <property type="term" value="P:replication fork arrest"/>
    <property type="evidence" value="ECO:0007669"/>
    <property type="project" value="TreeGrafter"/>
</dbReference>
<comment type="caution">
    <text evidence="4">The sequence shown here is derived from an EMBL/GenBank/DDBJ whole genome shotgun (WGS) entry which is preliminary data.</text>
</comment>
<evidence type="ECO:0000313" key="5">
    <source>
        <dbReference type="Proteomes" id="UP000502823"/>
    </source>
</evidence>
<feature type="compositionally biased region" description="Polar residues" evidence="2">
    <location>
        <begin position="471"/>
        <end position="484"/>
    </location>
</feature>
<evidence type="ECO:0000256" key="2">
    <source>
        <dbReference type="SAM" id="MobiDB-lite"/>
    </source>
</evidence>
<dbReference type="InterPro" id="IPR044998">
    <property type="entry name" value="Timeless"/>
</dbReference>
<evidence type="ECO:0000259" key="3">
    <source>
        <dbReference type="Pfam" id="PF05029"/>
    </source>
</evidence>
<dbReference type="InterPro" id="IPR007725">
    <property type="entry name" value="TIMELESS_C"/>
</dbReference>
<organism evidence="4 5">
    <name type="scientific">Coptotermes formosanus</name>
    <name type="common">Formosan subterranean termite</name>
    <dbReference type="NCBI Taxonomy" id="36987"/>
    <lineage>
        <taxon>Eukaryota</taxon>
        <taxon>Metazoa</taxon>
        <taxon>Ecdysozoa</taxon>
        <taxon>Arthropoda</taxon>
        <taxon>Hexapoda</taxon>
        <taxon>Insecta</taxon>
        <taxon>Pterygota</taxon>
        <taxon>Neoptera</taxon>
        <taxon>Polyneoptera</taxon>
        <taxon>Dictyoptera</taxon>
        <taxon>Blattodea</taxon>
        <taxon>Blattoidea</taxon>
        <taxon>Termitoidae</taxon>
        <taxon>Rhinotermitidae</taxon>
        <taxon>Coptotermes</taxon>
    </lineage>
</organism>
<feature type="compositionally biased region" description="Basic residues" evidence="2">
    <location>
        <begin position="331"/>
        <end position="345"/>
    </location>
</feature>
<dbReference type="AlphaFoldDB" id="A0A6L2PQG3"/>
<dbReference type="GO" id="GO:0003677">
    <property type="term" value="F:DNA binding"/>
    <property type="evidence" value="ECO:0007669"/>
    <property type="project" value="TreeGrafter"/>
</dbReference>
<feature type="region of interest" description="Disordered" evidence="2">
    <location>
        <begin position="577"/>
        <end position="625"/>
    </location>
</feature>
<gene>
    <name evidence="4" type="ORF">Cfor_06481</name>
</gene>
<dbReference type="GO" id="GO:0006281">
    <property type="term" value="P:DNA repair"/>
    <property type="evidence" value="ECO:0007669"/>
    <property type="project" value="TreeGrafter"/>
</dbReference>
<feature type="region of interest" description="Disordered" evidence="2">
    <location>
        <begin position="269"/>
        <end position="345"/>
    </location>
</feature>
<feature type="compositionally biased region" description="Polar residues" evidence="2">
    <location>
        <begin position="577"/>
        <end position="591"/>
    </location>
</feature>